<dbReference type="AlphaFoldDB" id="A0A4Y2GBP4"/>
<sequence>MASEPRMTCIHLKNIYSIMLYVRILKKFFTDLETNNETTLSIWLVLCLHSSESMADESAEVTGHVLREEVFEERGTTQVKNLYVSVNNKRTHSGLKENNQRGRNMFSFHYQFETTS</sequence>
<accession>A0A4Y2GBP4</accession>
<name>A0A4Y2GBP4_ARAVE</name>
<keyword evidence="2" id="KW-1185">Reference proteome</keyword>
<proteinExistence type="predicted"/>
<reference evidence="1 2" key="1">
    <citation type="journal article" date="2019" name="Sci. Rep.">
        <title>Orb-weaving spider Araneus ventricosus genome elucidates the spidroin gene catalogue.</title>
        <authorList>
            <person name="Kono N."/>
            <person name="Nakamura H."/>
            <person name="Ohtoshi R."/>
            <person name="Moran D.A.P."/>
            <person name="Shinohara A."/>
            <person name="Yoshida Y."/>
            <person name="Fujiwara M."/>
            <person name="Mori M."/>
            <person name="Tomita M."/>
            <person name="Arakawa K."/>
        </authorList>
    </citation>
    <scope>NUCLEOTIDE SEQUENCE [LARGE SCALE GENOMIC DNA]</scope>
</reference>
<protein>
    <submittedName>
        <fullName evidence="1">Uncharacterized protein</fullName>
    </submittedName>
</protein>
<evidence type="ECO:0000313" key="2">
    <source>
        <dbReference type="Proteomes" id="UP000499080"/>
    </source>
</evidence>
<comment type="caution">
    <text evidence="1">The sequence shown here is derived from an EMBL/GenBank/DDBJ whole genome shotgun (WGS) entry which is preliminary data.</text>
</comment>
<evidence type="ECO:0000313" key="1">
    <source>
        <dbReference type="EMBL" id="GBM50089.1"/>
    </source>
</evidence>
<dbReference type="EMBL" id="BGPR01001285">
    <property type="protein sequence ID" value="GBM50089.1"/>
    <property type="molecule type" value="Genomic_DNA"/>
</dbReference>
<gene>
    <name evidence="1" type="ORF">AVEN_223299_1</name>
</gene>
<dbReference type="Proteomes" id="UP000499080">
    <property type="component" value="Unassembled WGS sequence"/>
</dbReference>
<organism evidence="1 2">
    <name type="scientific">Araneus ventricosus</name>
    <name type="common">Orbweaver spider</name>
    <name type="synonym">Epeira ventricosa</name>
    <dbReference type="NCBI Taxonomy" id="182803"/>
    <lineage>
        <taxon>Eukaryota</taxon>
        <taxon>Metazoa</taxon>
        <taxon>Ecdysozoa</taxon>
        <taxon>Arthropoda</taxon>
        <taxon>Chelicerata</taxon>
        <taxon>Arachnida</taxon>
        <taxon>Araneae</taxon>
        <taxon>Araneomorphae</taxon>
        <taxon>Entelegynae</taxon>
        <taxon>Araneoidea</taxon>
        <taxon>Araneidae</taxon>
        <taxon>Araneus</taxon>
    </lineage>
</organism>